<protein>
    <submittedName>
        <fullName evidence="1">Nitrogen fixation protein NifU</fullName>
    </submittedName>
</protein>
<name>A0A505DGG0_9ACTN</name>
<dbReference type="Proteomes" id="UP000317378">
    <property type="component" value="Unassembled WGS sequence"/>
</dbReference>
<dbReference type="AlphaFoldDB" id="A0A505DGG0"/>
<dbReference type="EMBL" id="VCHX02000311">
    <property type="protein sequence ID" value="TPQ17059.1"/>
    <property type="molecule type" value="Genomic_DNA"/>
</dbReference>
<dbReference type="RefSeq" id="WP_119105175.1">
    <property type="nucleotide sequence ID" value="NZ_QXMJ01000311.1"/>
</dbReference>
<accession>A0A505DGG0</accession>
<reference evidence="1 2" key="1">
    <citation type="submission" date="2019-06" db="EMBL/GenBank/DDBJ databases">
        <title>Streptomyces sporangiiformans sp. nov., a novel actinomycete isolated from soil in Mount Song.</title>
        <authorList>
            <person name="Han L."/>
        </authorList>
    </citation>
    <scope>NUCLEOTIDE SEQUENCE [LARGE SCALE GENOMIC DNA]</scope>
    <source>
        <strain evidence="1 2">NEAU-SSA 1</strain>
    </source>
</reference>
<dbReference type="OrthoDB" id="4320373at2"/>
<comment type="caution">
    <text evidence="1">The sequence shown here is derived from an EMBL/GenBank/DDBJ whole genome shotgun (WGS) entry which is preliminary data.</text>
</comment>
<organism evidence="1 2">
    <name type="scientific">Streptomyces sporangiiformans</name>
    <dbReference type="NCBI Taxonomy" id="2315329"/>
    <lineage>
        <taxon>Bacteria</taxon>
        <taxon>Bacillati</taxon>
        <taxon>Actinomycetota</taxon>
        <taxon>Actinomycetes</taxon>
        <taxon>Kitasatosporales</taxon>
        <taxon>Streptomycetaceae</taxon>
        <taxon>Streptomyces</taxon>
    </lineage>
</organism>
<evidence type="ECO:0000313" key="1">
    <source>
        <dbReference type="EMBL" id="TPQ17059.1"/>
    </source>
</evidence>
<proteinExistence type="predicted"/>
<sequence>MPWEPWDEAQARHQAALAEERLSGLDGLPDGLAAARAAETVETLVGLYGQCLGRITAHLAEHPDLLARLAADELVGHLLLVHDLHPDPVETRVTEALAALPDPPEVLELSGTALRVRVRGGCGSAGAEQAVRDAVAARAPEIEDVTVESGGAAAEALIPVDALFRAPTPVGQGASCGGACG</sequence>
<keyword evidence="2" id="KW-1185">Reference proteome</keyword>
<evidence type="ECO:0000313" key="2">
    <source>
        <dbReference type="Proteomes" id="UP000317378"/>
    </source>
</evidence>
<gene>
    <name evidence="1" type="ORF">FGD71_038375</name>
</gene>